<gene>
    <name evidence="9" type="ORF">SZ63_02880</name>
</gene>
<dbReference type="PROSITE" id="PS51918">
    <property type="entry name" value="RADICAL_SAM"/>
    <property type="match status" value="1"/>
</dbReference>
<sequence length="277" mass="31240">MSAMINVKSANWHFTSACNYNCSFCCMQKLTGELRSYEKACYVLEHLVRLGIEKINFVGGEPMCSSLIYDVVAAAKKMGLVVSITTNGSLLDENALNRLSAHVDWIGLSVDSASDLVEKTLGRGDGTHVRHAIEVARIVHELGMKLKINTTVTKLTFQEDLSELIRALDPHRWKVFQFLHVKGQNDHAVIPLAITRDEFQEFKIRHNDILLRTGDLPVFESADLMRDSYLMIAPSGNIFQNTQYPFREYPIDTVSTGLLEQILNIRNYASRGAVYAW</sequence>
<keyword evidence="4" id="KW-0479">Metal-binding</keyword>
<keyword evidence="6" id="KW-0411">Iron-sulfur</keyword>
<keyword evidence="3" id="KW-0949">S-adenosyl-L-methionine</keyword>
<dbReference type="Pfam" id="PF04055">
    <property type="entry name" value="Radical_SAM"/>
    <property type="match status" value="1"/>
</dbReference>
<dbReference type="AlphaFoldDB" id="A0A0H1QZG3"/>
<evidence type="ECO:0000256" key="2">
    <source>
        <dbReference type="ARBA" id="ARBA00022485"/>
    </source>
</evidence>
<evidence type="ECO:0000256" key="7">
    <source>
        <dbReference type="ARBA" id="ARBA00023118"/>
    </source>
</evidence>
<name>A0A0H1QZG3_9EURY</name>
<dbReference type="SUPFAM" id="SSF102114">
    <property type="entry name" value="Radical SAM enzymes"/>
    <property type="match status" value="1"/>
</dbReference>
<dbReference type="GO" id="GO:0003824">
    <property type="term" value="F:catalytic activity"/>
    <property type="evidence" value="ECO:0007669"/>
    <property type="project" value="InterPro"/>
</dbReference>
<reference evidence="9 10" key="1">
    <citation type="journal article" date="2015" name="Int. J. Syst. Evol. Microbiol.">
        <title>Methanoculleus sediminis sp. nov., a methanogen from sediments near a submarine mud volcano.</title>
        <authorList>
            <person name="Chen S.C."/>
            <person name="Chen M.F."/>
            <person name="Lai M.C."/>
            <person name="Weng C.Y."/>
            <person name="Wu S.Y."/>
            <person name="Lin S."/>
            <person name="Yang T.F."/>
            <person name="Chen P.C."/>
        </authorList>
    </citation>
    <scope>NUCLEOTIDE SEQUENCE [LARGE SCALE GENOMIC DNA]</scope>
    <source>
        <strain evidence="9 10">S3Fa</strain>
    </source>
</reference>
<dbReference type="RefSeq" id="WP_048180921.1">
    <property type="nucleotide sequence ID" value="NZ_JXOJ01000002.1"/>
</dbReference>
<evidence type="ECO:0000256" key="1">
    <source>
        <dbReference type="ARBA" id="ARBA00001966"/>
    </source>
</evidence>
<keyword evidence="7" id="KW-0051">Antiviral defense</keyword>
<keyword evidence="10" id="KW-1185">Reference proteome</keyword>
<evidence type="ECO:0000313" key="9">
    <source>
        <dbReference type="EMBL" id="KLK88036.1"/>
    </source>
</evidence>
<dbReference type="GO" id="GO:0051607">
    <property type="term" value="P:defense response to virus"/>
    <property type="evidence" value="ECO:0007669"/>
    <property type="project" value="UniProtKB-KW"/>
</dbReference>
<dbReference type="SMART" id="SM00729">
    <property type="entry name" value="Elp3"/>
    <property type="match status" value="1"/>
</dbReference>
<evidence type="ECO:0000256" key="4">
    <source>
        <dbReference type="ARBA" id="ARBA00022723"/>
    </source>
</evidence>
<proteinExistence type="predicted"/>
<dbReference type="Proteomes" id="UP000035301">
    <property type="component" value="Unassembled WGS sequence"/>
</dbReference>
<comment type="caution">
    <text evidence="9">The sequence shown here is derived from an EMBL/GenBank/DDBJ whole genome shotgun (WGS) entry which is preliminary data.</text>
</comment>
<evidence type="ECO:0000256" key="6">
    <source>
        <dbReference type="ARBA" id="ARBA00023014"/>
    </source>
</evidence>
<dbReference type="SFLD" id="SFLDG01067">
    <property type="entry name" value="SPASM/twitch_domain_containing"/>
    <property type="match status" value="1"/>
</dbReference>
<dbReference type="PATRIC" id="fig|1550566.3.peg.619"/>
<dbReference type="NCBIfam" id="NF038283">
    <property type="entry name" value="viperin_w_prok"/>
    <property type="match status" value="1"/>
</dbReference>
<dbReference type="InterPro" id="IPR013785">
    <property type="entry name" value="Aldolase_TIM"/>
</dbReference>
<dbReference type="CDD" id="cd01335">
    <property type="entry name" value="Radical_SAM"/>
    <property type="match status" value="1"/>
</dbReference>
<evidence type="ECO:0000259" key="8">
    <source>
        <dbReference type="PROSITE" id="PS51918"/>
    </source>
</evidence>
<dbReference type="STRING" id="1550566.SZ63_02880"/>
<accession>A0A0H1QZG3</accession>
<organism evidence="9 10">
    <name type="scientific">Methanoculleus sediminis</name>
    <dbReference type="NCBI Taxonomy" id="1550566"/>
    <lineage>
        <taxon>Archaea</taxon>
        <taxon>Methanobacteriati</taxon>
        <taxon>Methanobacteriota</taxon>
        <taxon>Stenosarchaea group</taxon>
        <taxon>Methanomicrobia</taxon>
        <taxon>Methanomicrobiales</taxon>
        <taxon>Methanomicrobiaceae</taxon>
        <taxon>Methanoculleus</taxon>
    </lineage>
</organism>
<dbReference type="Gene3D" id="3.20.20.70">
    <property type="entry name" value="Aldolase class I"/>
    <property type="match status" value="1"/>
</dbReference>
<keyword evidence="5" id="KW-0408">Iron</keyword>
<dbReference type="InterPro" id="IPR058240">
    <property type="entry name" value="rSAM_sf"/>
</dbReference>
<feature type="domain" description="Radical SAM core" evidence="8">
    <location>
        <begin position="4"/>
        <end position="212"/>
    </location>
</feature>
<dbReference type="EMBL" id="JXOJ01000002">
    <property type="protein sequence ID" value="KLK88036.1"/>
    <property type="molecule type" value="Genomic_DNA"/>
</dbReference>
<comment type="cofactor">
    <cofactor evidence="1">
        <name>[4Fe-4S] cluster</name>
        <dbReference type="ChEBI" id="CHEBI:49883"/>
    </cofactor>
</comment>
<dbReference type="InterPro" id="IPR051196">
    <property type="entry name" value="RSAD2/Viperin_antiviral"/>
</dbReference>
<protein>
    <recommendedName>
        <fullName evidence="8">Radical SAM core domain-containing protein</fullName>
    </recommendedName>
</protein>
<dbReference type="PANTHER" id="PTHR21339">
    <property type="entry name" value="RADICAL S-ADENOSYL METHIONINE DOMAIN-CONTAINING PROTEIN 2"/>
    <property type="match status" value="1"/>
</dbReference>
<evidence type="ECO:0000256" key="3">
    <source>
        <dbReference type="ARBA" id="ARBA00022691"/>
    </source>
</evidence>
<dbReference type="SFLD" id="SFLDS00029">
    <property type="entry name" value="Radical_SAM"/>
    <property type="match status" value="1"/>
</dbReference>
<evidence type="ECO:0000256" key="5">
    <source>
        <dbReference type="ARBA" id="ARBA00023004"/>
    </source>
</evidence>
<keyword evidence="2" id="KW-0004">4Fe-4S</keyword>
<evidence type="ECO:0000313" key="10">
    <source>
        <dbReference type="Proteomes" id="UP000035301"/>
    </source>
</evidence>
<dbReference type="InterPro" id="IPR007197">
    <property type="entry name" value="rSAM"/>
</dbReference>
<dbReference type="OrthoDB" id="5620at2157"/>
<dbReference type="InterPro" id="IPR006638">
    <property type="entry name" value="Elp3/MiaA/NifB-like_rSAM"/>
</dbReference>
<dbReference type="GO" id="GO:0051539">
    <property type="term" value="F:4 iron, 4 sulfur cluster binding"/>
    <property type="evidence" value="ECO:0007669"/>
    <property type="project" value="UniProtKB-KW"/>
</dbReference>
<dbReference type="GO" id="GO:0046872">
    <property type="term" value="F:metal ion binding"/>
    <property type="evidence" value="ECO:0007669"/>
    <property type="project" value="UniProtKB-KW"/>
</dbReference>
<dbReference type="PANTHER" id="PTHR21339:SF0">
    <property type="entry name" value="S-ADENOSYLMETHIONINE-DEPENDENT NUCLEOTIDE DEHYDRATASE RSAD2"/>
    <property type="match status" value="1"/>
</dbReference>